<sequence>MAKDTDNLDTTIRENAAGPKRASGDSGSVDQHGLADQIAADKYLESKKASRSKGLGIKLAKVDPGGTV</sequence>
<feature type="region of interest" description="Disordered" evidence="1">
    <location>
        <begin position="1"/>
        <end position="33"/>
    </location>
</feature>
<name>A0A518BVP9_9BACT</name>
<dbReference type="OrthoDB" id="287939at2"/>
<gene>
    <name evidence="2" type="ORF">Pan265_08930</name>
</gene>
<reference evidence="2 3" key="1">
    <citation type="submission" date="2019-02" db="EMBL/GenBank/DDBJ databases">
        <title>Deep-cultivation of Planctomycetes and their phenomic and genomic characterization uncovers novel biology.</title>
        <authorList>
            <person name="Wiegand S."/>
            <person name="Jogler M."/>
            <person name="Boedeker C."/>
            <person name="Pinto D."/>
            <person name="Vollmers J."/>
            <person name="Rivas-Marin E."/>
            <person name="Kohn T."/>
            <person name="Peeters S.H."/>
            <person name="Heuer A."/>
            <person name="Rast P."/>
            <person name="Oberbeckmann S."/>
            <person name="Bunk B."/>
            <person name="Jeske O."/>
            <person name="Meyerdierks A."/>
            <person name="Storesund J.E."/>
            <person name="Kallscheuer N."/>
            <person name="Luecker S."/>
            <person name="Lage O.M."/>
            <person name="Pohl T."/>
            <person name="Merkel B.J."/>
            <person name="Hornburger P."/>
            <person name="Mueller R.-W."/>
            <person name="Bruemmer F."/>
            <person name="Labrenz M."/>
            <person name="Spormann A.M."/>
            <person name="Op den Camp H."/>
            <person name="Overmann J."/>
            <person name="Amann R."/>
            <person name="Jetten M.S.M."/>
            <person name="Mascher T."/>
            <person name="Medema M.H."/>
            <person name="Devos D.P."/>
            <person name="Kaster A.-K."/>
            <person name="Ovreas L."/>
            <person name="Rohde M."/>
            <person name="Galperin M.Y."/>
            <person name="Jogler C."/>
        </authorList>
    </citation>
    <scope>NUCLEOTIDE SEQUENCE [LARGE SCALE GENOMIC DNA]</scope>
    <source>
        <strain evidence="2 3">Pan265</strain>
    </source>
</reference>
<evidence type="ECO:0000256" key="1">
    <source>
        <dbReference type="SAM" id="MobiDB-lite"/>
    </source>
</evidence>
<dbReference type="Proteomes" id="UP000320386">
    <property type="component" value="Chromosome"/>
</dbReference>
<protein>
    <submittedName>
        <fullName evidence="2">Uncharacterized protein</fullName>
    </submittedName>
</protein>
<evidence type="ECO:0000313" key="3">
    <source>
        <dbReference type="Proteomes" id="UP000320386"/>
    </source>
</evidence>
<proteinExistence type="predicted"/>
<dbReference type="KEGG" id="mcad:Pan265_08930"/>
<dbReference type="RefSeq" id="WP_145445189.1">
    <property type="nucleotide sequence ID" value="NZ_CP036280.1"/>
</dbReference>
<organism evidence="2 3">
    <name type="scientific">Mucisphaera calidilacus</name>
    <dbReference type="NCBI Taxonomy" id="2527982"/>
    <lineage>
        <taxon>Bacteria</taxon>
        <taxon>Pseudomonadati</taxon>
        <taxon>Planctomycetota</taxon>
        <taxon>Phycisphaerae</taxon>
        <taxon>Phycisphaerales</taxon>
        <taxon>Phycisphaeraceae</taxon>
        <taxon>Mucisphaera</taxon>
    </lineage>
</organism>
<dbReference type="EMBL" id="CP036280">
    <property type="protein sequence ID" value="QDU71048.1"/>
    <property type="molecule type" value="Genomic_DNA"/>
</dbReference>
<dbReference type="AlphaFoldDB" id="A0A518BVP9"/>
<evidence type="ECO:0000313" key="2">
    <source>
        <dbReference type="EMBL" id="QDU71048.1"/>
    </source>
</evidence>
<accession>A0A518BVP9</accession>
<keyword evidence="3" id="KW-1185">Reference proteome</keyword>